<keyword evidence="9" id="KW-1133">Transmembrane helix</keyword>
<proteinExistence type="predicted"/>
<keyword evidence="6" id="KW-0547">Nucleotide-binding</keyword>
<dbReference type="SUPFAM" id="SSF55874">
    <property type="entry name" value="ATPase domain of HSP90 chaperone/DNA topoisomerase II/histidine kinase"/>
    <property type="match status" value="1"/>
</dbReference>
<evidence type="ECO:0000256" key="7">
    <source>
        <dbReference type="ARBA" id="ARBA00022777"/>
    </source>
</evidence>
<evidence type="ECO:0000256" key="2">
    <source>
        <dbReference type="ARBA" id="ARBA00004651"/>
    </source>
</evidence>
<dbReference type="InterPro" id="IPR003661">
    <property type="entry name" value="HisK_dim/P_dom"/>
</dbReference>
<evidence type="ECO:0000256" key="4">
    <source>
        <dbReference type="ARBA" id="ARBA00022475"/>
    </source>
</evidence>
<comment type="subcellular location">
    <subcellularLocation>
        <location evidence="2">Cell membrane</location>
        <topology evidence="2">Multi-pass membrane protein</topology>
    </subcellularLocation>
</comment>
<name>A0A5S3WJ24_9GAMM</name>
<protein>
    <recommendedName>
        <fullName evidence="3">histidine kinase</fullName>
        <ecNumber evidence="3">2.7.13.3</ecNumber>
    </recommendedName>
</protein>
<evidence type="ECO:0000256" key="8">
    <source>
        <dbReference type="ARBA" id="ARBA00022840"/>
    </source>
</evidence>
<dbReference type="GO" id="GO:0005524">
    <property type="term" value="F:ATP binding"/>
    <property type="evidence" value="ECO:0007669"/>
    <property type="project" value="UniProtKB-KW"/>
</dbReference>
<evidence type="ECO:0000256" key="6">
    <source>
        <dbReference type="ARBA" id="ARBA00022741"/>
    </source>
</evidence>
<dbReference type="InterPro" id="IPR050980">
    <property type="entry name" value="2C_sensor_his_kinase"/>
</dbReference>
<dbReference type="Gene3D" id="1.10.287.130">
    <property type="match status" value="1"/>
</dbReference>
<keyword evidence="9" id="KW-0472">Membrane</keyword>
<dbReference type="PANTHER" id="PTHR44936">
    <property type="entry name" value="SENSOR PROTEIN CREC"/>
    <property type="match status" value="1"/>
</dbReference>
<keyword evidence="7" id="KW-0418">Kinase</keyword>
<feature type="domain" description="Signal transduction histidine kinase dimerisation/phosphoacceptor" evidence="10">
    <location>
        <begin position="204"/>
        <end position="270"/>
    </location>
</feature>
<evidence type="ECO:0000313" key="11">
    <source>
        <dbReference type="EMBL" id="TMP26862.1"/>
    </source>
</evidence>
<evidence type="ECO:0000256" key="5">
    <source>
        <dbReference type="ARBA" id="ARBA00022679"/>
    </source>
</evidence>
<reference evidence="12" key="2">
    <citation type="submission" date="2019-06" db="EMBL/GenBank/DDBJ databases">
        <title>Co-occurence of chitin degradation, pigmentation and bioactivity in marine Pseudoalteromonas.</title>
        <authorList>
            <person name="Sonnenschein E.C."/>
            <person name="Bech P.K."/>
        </authorList>
    </citation>
    <scope>NUCLEOTIDE SEQUENCE [LARGE SCALE GENOMIC DNA]</scope>
    <source>
        <strain evidence="12">S2676</strain>
    </source>
</reference>
<keyword evidence="5" id="KW-0808">Transferase</keyword>
<comment type="catalytic activity">
    <reaction evidence="1">
        <text>ATP + protein L-histidine = ADP + protein N-phospho-L-histidine.</text>
        <dbReference type="EC" id="2.7.13.3"/>
    </reaction>
</comment>
<evidence type="ECO:0000313" key="12">
    <source>
        <dbReference type="Proteomes" id="UP000310249"/>
    </source>
</evidence>
<evidence type="ECO:0000256" key="1">
    <source>
        <dbReference type="ARBA" id="ARBA00000085"/>
    </source>
</evidence>
<dbReference type="RefSeq" id="WP_138551178.1">
    <property type="nucleotide sequence ID" value="NZ_PNCH01000018.1"/>
</dbReference>
<dbReference type="EC" id="2.7.13.3" evidence="3"/>
<dbReference type="SMART" id="SM00388">
    <property type="entry name" value="HisKA"/>
    <property type="match status" value="1"/>
</dbReference>
<keyword evidence="4" id="KW-1003">Cell membrane</keyword>
<feature type="transmembrane region" description="Helical" evidence="9">
    <location>
        <begin position="134"/>
        <end position="154"/>
    </location>
</feature>
<sequence>MKQKTLRWYLARRLFLLFSIFSLIWIWVASQVYHYAWDGTSEYYLYQDLEVALSGQLKLPYEDTGKLMGHWQDLPTDYQRTFARHGLGPDEQAREFTQLLTLGEDYVYILRYAEMPSEPLYIVHRIAGQDSPSLLVVFIALTLALFVLAALIWWPTHQRIVRESEQLTASLKSPDSNPAQFEEFASQSILAATDAYAQDYAQQQERLYSAFLSHELNTPLAQIQNTLARFGQLDELPLDALPLLTQLEQAGQDLVSLSEAILLLCRADQARLTVTELSGVLISWQQIWLQQGLCIELNLPTEPVSQPVQLRLLTLLLTQLGKNALQHGEGALVVTLDNSGMTFSNRVGQQQAHHGQGLGTQIIARVCTCFGWREQHHSHSDQQFTLTIHFSGYTG</sequence>
<keyword evidence="9" id="KW-0812">Transmembrane</keyword>
<dbReference type="OrthoDB" id="6309265at2"/>
<gene>
    <name evidence="11" type="ORF">CWB99_17340</name>
</gene>
<evidence type="ECO:0000256" key="3">
    <source>
        <dbReference type="ARBA" id="ARBA00012438"/>
    </source>
</evidence>
<reference evidence="11 12" key="1">
    <citation type="submission" date="2018-01" db="EMBL/GenBank/DDBJ databases">
        <authorList>
            <person name="Paulsen S."/>
            <person name="Gram L.K."/>
        </authorList>
    </citation>
    <scope>NUCLEOTIDE SEQUENCE [LARGE SCALE GENOMIC DNA]</scope>
    <source>
        <strain evidence="11 12">S2676</strain>
    </source>
</reference>
<evidence type="ECO:0000259" key="10">
    <source>
        <dbReference type="SMART" id="SM00388"/>
    </source>
</evidence>
<feature type="transmembrane region" description="Helical" evidence="9">
    <location>
        <begin position="14"/>
        <end position="36"/>
    </location>
</feature>
<dbReference type="GO" id="GO:0000155">
    <property type="term" value="F:phosphorelay sensor kinase activity"/>
    <property type="evidence" value="ECO:0007669"/>
    <property type="project" value="InterPro"/>
</dbReference>
<keyword evidence="8" id="KW-0067">ATP-binding</keyword>
<dbReference type="Proteomes" id="UP000310249">
    <property type="component" value="Unassembled WGS sequence"/>
</dbReference>
<evidence type="ECO:0000256" key="9">
    <source>
        <dbReference type="SAM" id="Phobius"/>
    </source>
</evidence>
<dbReference type="EMBL" id="PNCI01000041">
    <property type="protein sequence ID" value="TMP26862.1"/>
    <property type="molecule type" value="Genomic_DNA"/>
</dbReference>
<dbReference type="AlphaFoldDB" id="A0A5S3WJ24"/>
<dbReference type="InterPro" id="IPR036890">
    <property type="entry name" value="HATPase_C_sf"/>
</dbReference>
<comment type="caution">
    <text evidence="11">The sequence shown here is derived from an EMBL/GenBank/DDBJ whole genome shotgun (WGS) entry which is preliminary data.</text>
</comment>
<dbReference type="PANTHER" id="PTHR44936:SF10">
    <property type="entry name" value="SENSOR PROTEIN RSTB"/>
    <property type="match status" value="1"/>
</dbReference>
<dbReference type="SUPFAM" id="SSF47384">
    <property type="entry name" value="Homodimeric domain of signal transducing histidine kinase"/>
    <property type="match status" value="1"/>
</dbReference>
<dbReference type="InterPro" id="IPR036097">
    <property type="entry name" value="HisK_dim/P_sf"/>
</dbReference>
<organism evidence="11 12">
    <name type="scientific">Pseudoalteromonas rubra</name>
    <dbReference type="NCBI Taxonomy" id="43658"/>
    <lineage>
        <taxon>Bacteria</taxon>
        <taxon>Pseudomonadati</taxon>
        <taxon>Pseudomonadota</taxon>
        <taxon>Gammaproteobacteria</taxon>
        <taxon>Alteromonadales</taxon>
        <taxon>Pseudoalteromonadaceae</taxon>
        <taxon>Pseudoalteromonas</taxon>
    </lineage>
</organism>
<accession>A0A5S3WJ24</accession>
<dbReference type="CDD" id="cd00082">
    <property type="entry name" value="HisKA"/>
    <property type="match status" value="1"/>
</dbReference>